<dbReference type="PANTHER" id="PTHR11706">
    <property type="entry name" value="SOLUTE CARRIER PROTEIN FAMILY 11 MEMBER"/>
    <property type="match status" value="1"/>
</dbReference>
<dbReference type="PANTHER" id="PTHR11706:SF33">
    <property type="entry name" value="NATURAL RESISTANCE-ASSOCIATED MACROPHAGE PROTEIN 2"/>
    <property type="match status" value="1"/>
</dbReference>
<organism evidence="8 9">
    <name type="scientific">Sphingomonas sediminicola</name>
    <dbReference type="NCBI Taxonomy" id="386874"/>
    <lineage>
        <taxon>Bacteria</taxon>
        <taxon>Pseudomonadati</taxon>
        <taxon>Pseudomonadota</taxon>
        <taxon>Alphaproteobacteria</taxon>
        <taxon>Sphingomonadales</taxon>
        <taxon>Sphingomonadaceae</taxon>
        <taxon>Sphingomonas</taxon>
    </lineage>
</organism>
<feature type="transmembrane region" description="Helical" evidence="7">
    <location>
        <begin position="55"/>
        <end position="75"/>
    </location>
</feature>
<evidence type="ECO:0000256" key="6">
    <source>
        <dbReference type="ARBA" id="ARBA00023136"/>
    </source>
</evidence>
<sequence length="431" mass="45872">MATRARVHRIRNSGLRHALVEAANELGPGVVTGAADDDPSGIAAYSQAGAQFGYGLLWTMILTYPLMCAVQLVSAHIGRVTGDGLAKNLSASFPRAAVTFLVAALLIANTINIGADLAAMAAATELVIGGRTHIFAVLFALTTVLLQLFVPYHQYARILKWLTLSLFAYVGVLLSVHIDWSAALIGMVWPGEIDRTTIVTIVAVFGTTISPYLFFWQSAQEAEEVSDTGDKPLKDVPREAPAQFRRIRLDTFVGMAFSNLIALAIILAAAATLHQQGITQINTAAEAAEALRPIAGQFAFALFALGIIGTGLLAVPVLAGSAAFAVSEARGWKHGLEYKPQQAVRFYAIIVAATMAGVAIDFLHINPIRALFWSAVLNGVVAVPLMAAMMILVGRRKIMGRFVAEPMVLAFGWAATLVMAAATILFFASLL</sequence>
<reference evidence="8 9" key="1">
    <citation type="submission" date="2020-08" db="EMBL/GenBank/DDBJ databases">
        <title>Genome sequence of Sphingomonas sediminicola KACC 15039T.</title>
        <authorList>
            <person name="Hyun D.-W."/>
            <person name="Bae J.-W."/>
        </authorList>
    </citation>
    <scope>NUCLEOTIDE SEQUENCE [LARGE SCALE GENOMIC DNA]</scope>
    <source>
        <strain evidence="8 9">KACC 15039</strain>
    </source>
</reference>
<feature type="transmembrane region" description="Helical" evidence="7">
    <location>
        <begin position="252"/>
        <end position="274"/>
    </location>
</feature>
<feature type="transmembrane region" description="Helical" evidence="7">
    <location>
        <begin position="198"/>
        <end position="216"/>
    </location>
</feature>
<feature type="transmembrane region" description="Helical" evidence="7">
    <location>
        <begin position="346"/>
        <end position="365"/>
    </location>
</feature>
<keyword evidence="5 7" id="KW-1133">Transmembrane helix</keyword>
<feature type="transmembrane region" description="Helical" evidence="7">
    <location>
        <begin position="159"/>
        <end position="178"/>
    </location>
</feature>
<feature type="transmembrane region" description="Helical" evidence="7">
    <location>
        <begin position="406"/>
        <end position="428"/>
    </location>
</feature>
<keyword evidence="9" id="KW-1185">Reference proteome</keyword>
<keyword evidence="6 7" id="KW-0472">Membrane</keyword>
<dbReference type="RefSeq" id="WP_187709121.1">
    <property type="nucleotide sequence ID" value="NZ_CP178916.1"/>
</dbReference>
<name>A0ABX6TA99_9SPHN</name>
<proteinExistence type="predicted"/>
<evidence type="ECO:0000256" key="2">
    <source>
        <dbReference type="ARBA" id="ARBA00022448"/>
    </source>
</evidence>
<accession>A0ABX6TA99</accession>
<feature type="transmembrane region" description="Helical" evidence="7">
    <location>
        <begin position="294"/>
        <end position="326"/>
    </location>
</feature>
<protein>
    <submittedName>
        <fullName evidence="8">Divalent metal cation transporter</fullName>
    </submittedName>
</protein>
<feature type="transmembrane region" description="Helical" evidence="7">
    <location>
        <begin position="96"/>
        <end position="122"/>
    </location>
</feature>
<dbReference type="EMBL" id="CP060782">
    <property type="protein sequence ID" value="QNP46168.1"/>
    <property type="molecule type" value="Genomic_DNA"/>
</dbReference>
<evidence type="ECO:0000313" key="8">
    <source>
        <dbReference type="EMBL" id="QNP46168.1"/>
    </source>
</evidence>
<dbReference type="Pfam" id="PF01566">
    <property type="entry name" value="Nramp"/>
    <property type="match status" value="1"/>
</dbReference>
<evidence type="ECO:0000313" key="9">
    <source>
        <dbReference type="Proteomes" id="UP000516105"/>
    </source>
</evidence>
<dbReference type="InterPro" id="IPR001046">
    <property type="entry name" value="NRAMP_fam"/>
</dbReference>
<evidence type="ECO:0000256" key="3">
    <source>
        <dbReference type="ARBA" id="ARBA00022692"/>
    </source>
</evidence>
<feature type="transmembrane region" description="Helical" evidence="7">
    <location>
        <begin position="371"/>
        <end position="394"/>
    </location>
</feature>
<comment type="subcellular location">
    <subcellularLocation>
        <location evidence="1">Membrane</location>
        <topology evidence="1">Multi-pass membrane protein</topology>
    </subcellularLocation>
</comment>
<gene>
    <name evidence="8" type="ORF">H9L14_02630</name>
</gene>
<evidence type="ECO:0000256" key="7">
    <source>
        <dbReference type="SAM" id="Phobius"/>
    </source>
</evidence>
<evidence type="ECO:0000256" key="1">
    <source>
        <dbReference type="ARBA" id="ARBA00004141"/>
    </source>
</evidence>
<keyword evidence="4" id="KW-0769">Symport</keyword>
<keyword evidence="3 7" id="KW-0812">Transmembrane</keyword>
<evidence type="ECO:0000256" key="4">
    <source>
        <dbReference type="ARBA" id="ARBA00022847"/>
    </source>
</evidence>
<keyword evidence="2" id="KW-0813">Transport</keyword>
<feature type="transmembrane region" description="Helical" evidence="7">
    <location>
        <begin position="134"/>
        <end position="152"/>
    </location>
</feature>
<evidence type="ECO:0000256" key="5">
    <source>
        <dbReference type="ARBA" id="ARBA00022989"/>
    </source>
</evidence>
<dbReference type="Proteomes" id="UP000516105">
    <property type="component" value="Chromosome"/>
</dbReference>